<dbReference type="InterPro" id="IPR011990">
    <property type="entry name" value="TPR-like_helical_dom_sf"/>
</dbReference>
<dbReference type="Proteomes" id="UP001140453">
    <property type="component" value="Unassembled WGS sequence"/>
</dbReference>
<reference evidence="1" key="1">
    <citation type="submission" date="2022-10" db="EMBL/GenBank/DDBJ databases">
        <title>Tapping the CABI collections for fungal endophytes: first genome assemblies for Collariella, Neodidymelliopsis, Ascochyta clinopodiicola, Didymella pomorum, Didymosphaeria variabile, Neocosmospora piperis and Neocucurbitaria cava.</title>
        <authorList>
            <person name="Hill R."/>
        </authorList>
    </citation>
    <scope>NUCLEOTIDE SEQUENCE</scope>
    <source>
        <strain evidence="1">IMI 355082</strain>
    </source>
</reference>
<proteinExistence type="predicted"/>
<protein>
    <submittedName>
        <fullName evidence="1">Uncharacterized protein</fullName>
    </submittedName>
</protein>
<organism evidence="1 2">
    <name type="scientific">Gnomoniopsis smithogilvyi</name>
    <dbReference type="NCBI Taxonomy" id="1191159"/>
    <lineage>
        <taxon>Eukaryota</taxon>
        <taxon>Fungi</taxon>
        <taxon>Dikarya</taxon>
        <taxon>Ascomycota</taxon>
        <taxon>Pezizomycotina</taxon>
        <taxon>Sordariomycetes</taxon>
        <taxon>Sordariomycetidae</taxon>
        <taxon>Diaporthales</taxon>
        <taxon>Gnomoniaceae</taxon>
        <taxon>Gnomoniopsis</taxon>
    </lineage>
</organism>
<dbReference type="AlphaFoldDB" id="A0A9W8YQ84"/>
<accession>A0A9W8YQ84</accession>
<gene>
    <name evidence="1" type="ORF">N0V93_007545</name>
</gene>
<dbReference type="SUPFAM" id="SSF48452">
    <property type="entry name" value="TPR-like"/>
    <property type="match status" value="1"/>
</dbReference>
<dbReference type="Pfam" id="PF06041">
    <property type="entry name" value="DUF924"/>
    <property type="match status" value="1"/>
</dbReference>
<dbReference type="OrthoDB" id="414698at2759"/>
<comment type="caution">
    <text evidence="1">The sequence shown here is derived from an EMBL/GenBank/DDBJ whole genome shotgun (WGS) entry which is preliminary data.</text>
</comment>
<dbReference type="EMBL" id="JAPEVB010000004">
    <property type="protein sequence ID" value="KAJ4390072.1"/>
    <property type="molecule type" value="Genomic_DNA"/>
</dbReference>
<dbReference type="InterPro" id="IPR010323">
    <property type="entry name" value="DUF924"/>
</dbReference>
<evidence type="ECO:0000313" key="1">
    <source>
        <dbReference type="EMBL" id="KAJ4390072.1"/>
    </source>
</evidence>
<keyword evidence="2" id="KW-1185">Reference proteome</keyword>
<dbReference type="Gene3D" id="1.25.40.10">
    <property type="entry name" value="Tetratricopeptide repeat domain"/>
    <property type="match status" value="1"/>
</dbReference>
<sequence length="307" mass="34654">MTKDLAALITPTLLTSLVNSRIEAPLTGALDGSEIGRLTFSSGPSSAETNKATWPVLLALSRVGVDALTPAYLATFLPPPERADFPQQCLGMQLLLDQGPRALCKGIDARWRGCYFDVVSRRFAKWTVSLPPALRPDALERWKGEVGASFEYWILVRLWFGAPFVHSELLEDQGYALEYTDETRRALEEVTELQDPWRNRREDTLSDLTGFPRVVMAGPPQGEGVTFADFCWWWFMLMDIHKPIIDRFGRYPYANAARGRESTAEEVKWLAEVDHFAQEAPEVERQVKKDVELGIWQPLGEGKIENP</sequence>
<name>A0A9W8YQ84_9PEZI</name>
<evidence type="ECO:0000313" key="2">
    <source>
        <dbReference type="Proteomes" id="UP001140453"/>
    </source>
</evidence>